<evidence type="ECO:0000259" key="1">
    <source>
        <dbReference type="Pfam" id="PF17768"/>
    </source>
</evidence>
<feature type="non-terminal residue" evidence="2">
    <location>
        <position position="1"/>
    </location>
</feature>
<sequence>GIVWDAIGFGLGNLAQEITPRLDIVYKLSADHWKGKERLQLNLLDFAPAD</sequence>
<dbReference type="AlphaFoldDB" id="X0TYH2"/>
<dbReference type="EMBL" id="BARS01012284">
    <property type="protein sequence ID" value="GAF98618.1"/>
    <property type="molecule type" value="Genomic_DNA"/>
</dbReference>
<reference evidence="2" key="1">
    <citation type="journal article" date="2014" name="Front. Microbiol.">
        <title>High frequency of phylogenetically diverse reductive dehalogenase-homologous genes in deep subseafloor sedimentary metagenomes.</title>
        <authorList>
            <person name="Kawai M."/>
            <person name="Futagami T."/>
            <person name="Toyoda A."/>
            <person name="Takaki Y."/>
            <person name="Nishi S."/>
            <person name="Hori S."/>
            <person name="Arai W."/>
            <person name="Tsubouchi T."/>
            <person name="Morono Y."/>
            <person name="Uchiyama I."/>
            <person name="Ito T."/>
            <person name="Fujiyama A."/>
            <person name="Inagaki F."/>
            <person name="Takami H."/>
        </authorList>
    </citation>
    <scope>NUCLEOTIDE SEQUENCE</scope>
    <source>
        <strain evidence="2">Expedition CK06-06</strain>
    </source>
</reference>
<name>X0TYH2_9ZZZZ</name>
<dbReference type="InterPro" id="IPR041122">
    <property type="entry name" value="RecJ_OB"/>
</dbReference>
<accession>X0TYH2</accession>
<comment type="caution">
    <text evidence="2">The sequence shown here is derived from an EMBL/GenBank/DDBJ whole genome shotgun (WGS) entry which is preliminary data.</text>
</comment>
<evidence type="ECO:0000313" key="2">
    <source>
        <dbReference type="EMBL" id="GAF98618.1"/>
    </source>
</evidence>
<dbReference type="Gene3D" id="2.40.50.460">
    <property type="match status" value="1"/>
</dbReference>
<dbReference type="Pfam" id="PF17768">
    <property type="entry name" value="RecJ_OB"/>
    <property type="match status" value="1"/>
</dbReference>
<feature type="domain" description="RecJ OB" evidence="1">
    <location>
        <begin position="3"/>
        <end position="45"/>
    </location>
</feature>
<protein>
    <recommendedName>
        <fullName evidence="1">RecJ OB domain-containing protein</fullName>
    </recommendedName>
</protein>
<gene>
    <name evidence="2" type="ORF">S01H1_21958</name>
</gene>
<organism evidence="2">
    <name type="scientific">marine sediment metagenome</name>
    <dbReference type="NCBI Taxonomy" id="412755"/>
    <lineage>
        <taxon>unclassified sequences</taxon>
        <taxon>metagenomes</taxon>
        <taxon>ecological metagenomes</taxon>
    </lineage>
</organism>
<proteinExistence type="predicted"/>